<feature type="transmembrane region" description="Helical" evidence="6">
    <location>
        <begin position="47"/>
        <end position="70"/>
    </location>
</feature>
<keyword evidence="9" id="KW-1185">Reference proteome</keyword>
<dbReference type="PANTHER" id="PTHR33885:SF3">
    <property type="entry name" value="PHAGE SHOCK PROTEIN C"/>
    <property type="match status" value="1"/>
</dbReference>
<evidence type="ECO:0000256" key="3">
    <source>
        <dbReference type="ARBA" id="ARBA00022692"/>
    </source>
</evidence>
<keyword evidence="2" id="KW-1003">Cell membrane</keyword>
<evidence type="ECO:0000256" key="1">
    <source>
        <dbReference type="ARBA" id="ARBA00004162"/>
    </source>
</evidence>
<feature type="domain" description="Phage shock protein PspC N-terminal" evidence="7">
    <location>
        <begin position="17"/>
        <end position="72"/>
    </location>
</feature>
<protein>
    <submittedName>
        <fullName evidence="8">Phage shock protein C</fullName>
    </submittedName>
</protein>
<proteinExistence type="predicted"/>
<dbReference type="InterPro" id="IPR007168">
    <property type="entry name" value="Phageshock_PspC_N"/>
</dbReference>
<evidence type="ECO:0000313" key="8">
    <source>
        <dbReference type="EMBL" id="NYF80141.1"/>
    </source>
</evidence>
<keyword evidence="5 6" id="KW-0472">Membrane</keyword>
<keyword evidence="3 6" id="KW-0812">Transmembrane</keyword>
<keyword evidence="4 6" id="KW-1133">Transmembrane helix</keyword>
<gene>
    <name evidence="8" type="ORF">HDF17_002461</name>
</gene>
<dbReference type="Proteomes" id="UP000589520">
    <property type="component" value="Unassembled WGS sequence"/>
</dbReference>
<evidence type="ECO:0000259" key="7">
    <source>
        <dbReference type="Pfam" id="PF04024"/>
    </source>
</evidence>
<accession>A0A7Y9TGP8</accession>
<sequence length="95" mass="10070">MATPPPSSGGAFRTPGQLVRSRTSRVIAGVCGGFAEHYGWDLNLVRIITAVITFFTVMPLFAYLAAWIIIPDGQYVLPAPPPPPQAASTSESPVT</sequence>
<dbReference type="InterPro" id="IPR052027">
    <property type="entry name" value="PspC"/>
</dbReference>
<evidence type="ECO:0000256" key="2">
    <source>
        <dbReference type="ARBA" id="ARBA00022475"/>
    </source>
</evidence>
<dbReference type="EMBL" id="JACCCW010000002">
    <property type="protein sequence ID" value="NYF80141.1"/>
    <property type="molecule type" value="Genomic_DNA"/>
</dbReference>
<comment type="subcellular location">
    <subcellularLocation>
        <location evidence="1">Cell membrane</location>
        <topology evidence="1">Single-pass membrane protein</topology>
    </subcellularLocation>
</comment>
<dbReference type="RefSeq" id="WP_348640922.1">
    <property type="nucleotide sequence ID" value="NZ_JACCCW010000002.1"/>
</dbReference>
<dbReference type="PANTHER" id="PTHR33885">
    <property type="entry name" value="PHAGE SHOCK PROTEIN C"/>
    <property type="match status" value="1"/>
</dbReference>
<evidence type="ECO:0000256" key="4">
    <source>
        <dbReference type="ARBA" id="ARBA00022989"/>
    </source>
</evidence>
<evidence type="ECO:0000313" key="9">
    <source>
        <dbReference type="Proteomes" id="UP000589520"/>
    </source>
</evidence>
<dbReference type="Pfam" id="PF04024">
    <property type="entry name" value="PspC"/>
    <property type="match status" value="1"/>
</dbReference>
<evidence type="ECO:0000256" key="5">
    <source>
        <dbReference type="ARBA" id="ARBA00023136"/>
    </source>
</evidence>
<dbReference type="GO" id="GO:0005886">
    <property type="term" value="C:plasma membrane"/>
    <property type="evidence" value="ECO:0007669"/>
    <property type="project" value="UniProtKB-SubCell"/>
</dbReference>
<dbReference type="AlphaFoldDB" id="A0A7Y9TGP8"/>
<evidence type="ECO:0000256" key="6">
    <source>
        <dbReference type="SAM" id="Phobius"/>
    </source>
</evidence>
<name>A0A7Y9TGP8_9BACT</name>
<organism evidence="8 9">
    <name type="scientific">Granulicella arctica</name>
    <dbReference type="NCBI Taxonomy" id="940613"/>
    <lineage>
        <taxon>Bacteria</taxon>
        <taxon>Pseudomonadati</taxon>
        <taxon>Acidobacteriota</taxon>
        <taxon>Terriglobia</taxon>
        <taxon>Terriglobales</taxon>
        <taxon>Acidobacteriaceae</taxon>
        <taxon>Granulicella</taxon>
    </lineage>
</organism>
<reference evidence="8 9" key="1">
    <citation type="submission" date="2020-07" db="EMBL/GenBank/DDBJ databases">
        <title>Genomic Encyclopedia of Type Strains, Phase IV (KMG-V): Genome sequencing to study the core and pangenomes of soil and plant-associated prokaryotes.</title>
        <authorList>
            <person name="Whitman W."/>
        </authorList>
    </citation>
    <scope>NUCLEOTIDE SEQUENCE [LARGE SCALE GENOMIC DNA]</scope>
    <source>
        <strain evidence="8 9">X4EP2</strain>
    </source>
</reference>
<comment type="caution">
    <text evidence="8">The sequence shown here is derived from an EMBL/GenBank/DDBJ whole genome shotgun (WGS) entry which is preliminary data.</text>
</comment>